<dbReference type="Pfam" id="PF00590">
    <property type="entry name" value="TP_methylase"/>
    <property type="match status" value="1"/>
</dbReference>
<dbReference type="PANTHER" id="PTHR45790:SF4">
    <property type="entry name" value="COBALT-PRECORRIN-4 C(11)-METHYLTRANSFERASE"/>
    <property type="match status" value="1"/>
</dbReference>
<dbReference type="PROSITE" id="PS00839">
    <property type="entry name" value="SUMT_1"/>
    <property type="match status" value="1"/>
</dbReference>
<comment type="pathway">
    <text evidence="1">Cofactor biosynthesis; adenosylcobalamin biosynthesis.</text>
</comment>
<reference evidence="10 11" key="1">
    <citation type="submission" date="2019-04" db="EMBL/GenBank/DDBJ databases">
        <title>Draft genome sequences for three unisolated Alnus-infective Frankia Sp+ strains, AgTrS, AiOr and AvVan, the first sequenced Frankia strains able to sporulate in-planta.</title>
        <authorList>
            <person name="Bethencourt L."/>
            <person name="Vautrin F."/>
            <person name="Taib N."/>
            <person name="Dubost A."/>
            <person name="Castro-Garcia L."/>
            <person name="Imbaud O."/>
            <person name="Abrouk D."/>
            <person name="Fournier P."/>
            <person name="Briolay J."/>
            <person name="Nguyen A."/>
            <person name="Normand P."/>
            <person name="Fernandez M.P."/>
            <person name="Brochier-Armanet C."/>
            <person name="Herrera-Belaroussi A."/>
        </authorList>
    </citation>
    <scope>NUCLEOTIDE SEQUENCE [LARGE SCALE GENOMIC DNA]</scope>
    <source>
        <strain evidence="10 11">AvVan</strain>
    </source>
</reference>
<dbReference type="NCBIfam" id="TIGR01465">
    <property type="entry name" value="cobM_cbiF"/>
    <property type="match status" value="1"/>
</dbReference>
<dbReference type="GO" id="GO:0009236">
    <property type="term" value="P:cobalamin biosynthetic process"/>
    <property type="evidence" value="ECO:0007669"/>
    <property type="project" value="UniProtKB-UniPathway"/>
</dbReference>
<keyword evidence="5 7" id="KW-0808">Transferase</keyword>
<dbReference type="InterPro" id="IPR000878">
    <property type="entry name" value="4pyrrol_Mease"/>
</dbReference>
<dbReference type="InterPro" id="IPR014776">
    <property type="entry name" value="4pyrrole_Mease_sub2"/>
</dbReference>
<comment type="caution">
    <text evidence="10">The sequence shown here is derived from an EMBL/GenBank/DDBJ whole genome shotgun (WGS) entry which is preliminary data.</text>
</comment>
<evidence type="ECO:0000256" key="2">
    <source>
        <dbReference type="ARBA" id="ARBA00005879"/>
    </source>
</evidence>
<proteinExistence type="inferred from homology"/>
<keyword evidence="3" id="KW-0169">Cobalamin biosynthesis</keyword>
<dbReference type="InterPro" id="IPR035996">
    <property type="entry name" value="4pyrrol_Methylase_sf"/>
</dbReference>
<dbReference type="Proteomes" id="UP000305282">
    <property type="component" value="Unassembled WGS sequence"/>
</dbReference>
<dbReference type="GO" id="GO:0032259">
    <property type="term" value="P:methylation"/>
    <property type="evidence" value="ECO:0007669"/>
    <property type="project" value="UniProtKB-KW"/>
</dbReference>
<dbReference type="GO" id="GO:0046026">
    <property type="term" value="F:precorrin-4 C11-methyltransferase activity"/>
    <property type="evidence" value="ECO:0007669"/>
    <property type="project" value="UniProtKB-EC"/>
</dbReference>
<evidence type="ECO:0000256" key="8">
    <source>
        <dbReference type="SAM" id="MobiDB-lite"/>
    </source>
</evidence>
<sequence length="277" mass="28471">MTVHFIGAGPGAADLITVRGRDLVASCPVCLYAGSLVPAELLSHCPPGARLVDTARMTLDAITAELCAADTAGHDVARLHSGDPSLYSALAEQMRRLDAAGVPYDVTPGVPAFAAAAASLRRELTVPGVAQSVVLTRTAVLSSPMPPGEDLATLGRSRATLVLHLAVHRIETLVEELVPSYGPDCPAAVVAWASRPDEVVLRGTLADIAAQSRAAGLTKTAVIIVGQALAAAGFRDSFLYSPQRFAPDGCQPAPATGWSSVPGDLDPANSANSADPR</sequence>
<evidence type="ECO:0000256" key="6">
    <source>
        <dbReference type="ARBA" id="ARBA00022691"/>
    </source>
</evidence>
<accession>A0A4S5EP50</accession>
<dbReference type="OrthoDB" id="9815856at2"/>
<gene>
    <name evidence="10" type="primary">cobM</name>
    <name evidence="10" type="ORF">E7Y31_13455</name>
</gene>
<organism evidence="10 11">
    <name type="scientific">Candidatus Frankia alpina</name>
    <dbReference type="NCBI Taxonomy" id="2699483"/>
    <lineage>
        <taxon>Bacteria</taxon>
        <taxon>Bacillati</taxon>
        <taxon>Actinomycetota</taxon>
        <taxon>Actinomycetes</taxon>
        <taxon>Frankiales</taxon>
        <taxon>Frankiaceae</taxon>
        <taxon>Frankia</taxon>
    </lineage>
</organism>
<evidence type="ECO:0000259" key="9">
    <source>
        <dbReference type="Pfam" id="PF00590"/>
    </source>
</evidence>
<dbReference type="EMBL" id="SSXH01000319">
    <property type="protein sequence ID" value="THJ74105.1"/>
    <property type="molecule type" value="Genomic_DNA"/>
</dbReference>
<evidence type="ECO:0000313" key="10">
    <source>
        <dbReference type="EMBL" id="THJ74105.1"/>
    </source>
</evidence>
<dbReference type="InterPro" id="IPR014777">
    <property type="entry name" value="4pyrrole_Mease_sub1"/>
</dbReference>
<dbReference type="Gene3D" id="3.30.950.10">
    <property type="entry name" value="Methyltransferase, Cobalt-precorrin-4 Transmethylase, Domain 2"/>
    <property type="match status" value="1"/>
</dbReference>
<dbReference type="CDD" id="cd11641">
    <property type="entry name" value="Precorrin-4_C11-MT"/>
    <property type="match status" value="1"/>
</dbReference>
<dbReference type="Gene3D" id="3.40.1010.10">
    <property type="entry name" value="Cobalt-precorrin-4 Transmethylase, Domain 1"/>
    <property type="match status" value="1"/>
</dbReference>
<name>A0A4S5EP50_9ACTN</name>
<evidence type="ECO:0000313" key="11">
    <source>
        <dbReference type="Proteomes" id="UP000305282"/>
    </source>
</evidence>
<keyword evidence="11" id="KW-1185">Reference proteome</keyword>
<dbReference type="EC" id="2.1.1.133" evidence="10"/>
<evidence type="ECO:0000256" key="3">
    <source>
        <dbReference type="ARBA" id="ARBA00022573"/>
    </source>
</evidence>
<feature type="region of interest" description="Disordered" evidence="8">
    <location>
        <begin position="251"/>
        <end position="277"/>
    </location>
</feature>
<keyword evidence="4 7" id="KW-0489">Methyltransferase</keyword>
<dbReference type="RefSeq" id="WP_136448452.1">
    <property type="nucleotide sequence ID" value="NZ_SSXH01000319.1"/>
</dbReference>
<dbReference type="InterPro" id="IPR050161">
    <property type="entry name" value="Siro_Cobalamin_biosynth"/>
</dbReference>
<comment type="similarity">
    <text evidence="2 7">Belongs to the precorrin methyltransferase family.</text>
</comment>
<protein>
    <submittedName>
        <fullName evidence="10">Precorrin-4 C(11)-methyltransferase</fullName>
        <ecNumber evidence="10">2.1.1.133</ecNumber>
    </submittedName>
</protein>
<dbReference type="SUPFAM" id="SSF53790">
    <property type="entry name" value="Tetrapyrrole methylase"/>
    <property type="match status" value="1"/>
</dbReference>
<keyword evidence="6" id="KW-0949">S-adenosyl-L-methionine</keyword>
<dbReference type="InterPro" id="IPR006362">
    <property type="entry name" value="Cbl_synth_CobM/CibF"/>
</dbReference>
<dbReference type="UniPathway" id="UPA00148"/>
<dbReference type="InterPro" id="IPR003043">
    <property type="entry name" value="Uropor_MeTrfase_CS"/>
</dbReference>
<evidence type="ECO:0000256" key="4">
    <source>
        <dbReference type="ARBA" id="ARBA00022603"/>
    </source>
</evidence>
<dbReference type="PROSITE" id="PS00840">
    <property type="entry name" value="SUMT_2"/>
    <property type="match status" value="1"/>
</dbReference>
<evidence type="ECO:0000256" key="5">
    <source>
        <dbReference type="ARBA" id="ARBA00022679"/>
    </source>
</evidence>
<dbReference type="AlphaFoldDB" id="A0A4S5EP50"/>
<evidence type="ECO:0000256" key="7">
    <source>
        <dbReference type="RuleBase" id="RU003960"/>
    </source>
</evidence>
<evidence type="ECO:0000256" key="1">
    <source>
        <dbReference type="ARBA" id="ARBA00004953"/>
    </source>
</evidence>
<dbReference type="PANTHER" id="PTHR45790">
    <property type="entry name" value="SIROHEME SYNTHASE-RELATED"/>
    <property type="match status" value="1"/>
</dbReference>
<feature type="domain" description="Tetrapyrrole methylase" evidence="9">
    <location>
        <begin position="2"/>
        <end position="208"/>
    </location>
</feature>